<evidence type="ECO:0000259" key="6">
    <source>
        <dbReference type="PROSITE" id="PS50885"/>
    </source>
</evidence>
<dbReference type="Pfam" id="PF00672">
    <property type="entry name" value="HAMP"/>
    <property type="match status" value="1"/>
</dbReference>
<keyword evidence="4" id="KW-0472">Membrane</keyword>
<dbReference type="Pfam" id="PF00015">
    <property type="entry name" value="MCPsignal"/>
    <property type="match status" value="1"/>
</dbReference>
<dbReference type="STRING" id="1450648.CLORY_16200"/>
<keyword evidence="4" id="KW-1133">Transmembrane helix</keyword>
<evidence type="ECO:0000259" key="5">
    <source>
        <dbReference type="PROSITE" id="PS50111"/>
    </source>
</evidence>
<dbReference type="PROSITE" id="PS50111">
    <property type="entry name" value="CHEMOTAXIS_TRANSDUC_2"/>
    <property type="match status" value="1"/>
</dbReference>
<accession>A0A1V4ISF3</accession>
<evidence type="ECO:0000313" key="7">
    <source>
        <dbReference type="EMBL" id="OPJ62740.1"/>
    </source>
</evidence>
<feature type="domain" description="HAMP" evidence="6">
    <location>
        <begin position="220"/>
        <end position="274"/>
    </location>
</feature>
<dbReference type="GO" id="GO:0016020">
    <property type="term" value="C:membrane"/>
    <property type="evidence" value="ECO:0007669"/>
    <property type="project" value="InterPro"/>
</dbReference>
<dbReference type="AlphaFoldDB" id="A0A1V4ISF3"/>
<dbReference type="PANTHER" id="PTHR32089">
    <property type="entry name" value="METHYL-ACCEPTING CHEMOTAXIS PROTEIN MCPB"/>
    <property type="match status" value="1"/>
</dbReference>
<name>A0A1V4ISF3_9CLOT</name>
<evidence type="ECO:0000313" key="8">
    <source>
        <dbReference type="Proteomes" id="UP000190080"/>
    </source>
</evidence>
<gene>
    <name evidence="7" type="primary">mcpB_3</name>
    <name evidence="7" type="ORF">CLORY_16200</name>
</gene>
<dbReference type="GO" id="GO:0006935">
    <property type="term" value="P:chemotaxis"/>
    <property type="evidence" value="ECO:0007669"/>
    <property type="project" value="InterPro"/>
</dbReference>
<dbReference type="PANTHER" id="PTHR32089:SF112">
    <property type="entry name" value="LYSOZYME-LIKE PROTEIN-RELATED"/>
    <property type="match status" value="1"/>
</dbReference>
<dbReference type="Gene3D" id="1.10.287.950">
    <property type="entry name" value="Methyl-accepting chemotaxis protein"/>
    <property type="match status" value="1"/>
</dbReference>
<keyword evidence="8" id="KW-1185">Reference proteome</keyword>
<dbReference type="InterPro" id="IPR004089">
    <property type="entry name" value="MCPsignal_dom"/>
</dbReference>
<dbReference type="CDD" id="cd06225">
    <property type="entry name" value="HAMP"/>
    <property type="match status" value="1"/>
</dbReference>
<dbReference type="RefSeq" id="WP_079423113.1">
    <property type="nucleotide sequence ID" value="NZ_MZGV01000013.1"/>
</dbReference>
<sequence length="580" mass="62902">MIKLYRNLKLRNKILIPLIVFTASIILIGFTAIISISTLNTNIKELNTGEVTPIGYLENAKSSIESINSQLMGFNNSSTSAKNNLQQTTSTYNTDLLNNINKYIKISGDTKGLKSTYASYETALNNLITYYQKNGSTMQQLKPSAKGQSKQGTFTQMDKFRSNSQKLTQKIDSLTKVHIKNSKSAYSASQKIFNSAIASTIMSIVLVILISLVICLFTIISVTRPLKKVTEKLKEISSSGGDLTKRIDYDSKDEIGELSNSFDLFMNKLQFMIKDISVSTGSISTSAQVLSQTTKESTAALDNISASTETIADGASENTSAIEEITSHVAEIAKFSEETVQISSTTSKSCEIATVSASESIEQLDSIYGAMNNIKESAEQVETLIDSLDKSSDKISAAVQLIESIAEQTNMLALNAAIEAARAGENGKGFAVVSEQIRKLADESSEAAKVIENMVKDNKSNAVKAVDAVSKMDSSIISGVDKTRTANENVKGIIESMRSVMTEVEKIDNYINEQASNIDQINKAMDDIASNISSSAEVSQNINGSVEEQLQGMKQIELNAAEITNMIEKLDNIAGSFIVE</sequence>
<feature type="transmembrane region" description="Helical" evidence="4">
    <location>
        <begin position="14"/>
        <end position="36"/>
    </location>
</feature>
<keyword evidence="4" id="KW-0812">Transmembrane</keyword>
<evidence type="ECO:0000256" key="3">
    <source>
        <dbReference type="PROSITE-ProRule" id="PRU00284"/>
    </source>
</evidence>
<keyword evidence="1 3" id="KW-0807">Transducer</keyword>
<dbReference type="SUPFAM" id="SSF58104">
    <property type="entry name" value="Methyl-accepting chemotaxis protein (MCP) signaling domain"/>
    <property type="match status" value="1"/>
</dbReference>
<dbReference type="SMART" id="SM00304">
    <property type="entry name" value="HAMP"/>
    <property type="match status" value="1"/>
</dbReference>
<organism evidence="7 8">
    <name type="scientific">Clostridium oryzae</name>
    <dbReference type="NCBI Taxonomy" id="1450648"/>
    <lineage>
        <taxon>Bacteria</taxon>
        <taxon>Bacillati</taxon>
        <taxon>Bacillota</taxon>
        <taxon>Clostridia</taxon>
        <taxon>Eubacteriales</taxon>
        <taxon>Clostridiaceae</taxon>
        <taxon>Clostridium</taxon>
    </lineage>
</organism>
<evidence type="ECO:0000256" key="1">
    <source>
        <dbReference type="ARBA" id="ARBA00023224"/>
    </source>
</evidence>
<dbReference type="PRINTS" id="PR00260">
    <property type="entry name" value="CHEMTRNSDUCR"/>
</dbReference>
<feature type="domain" description="Methyl-accepting transducer" evidence="5">
    <location>
        <begin position="293"/>
        <end position="529"/>
    </location>
</feature>
<comment type="caution">
    <text evidence="7">The sequence shown here is derived from an EMBL/GenBank/DDBJ whole genome shotgun (WGS) entry which is preliminary data.</text>
</comment>
<dbReference type="Proteomes" id="UP000190080">
    <property type="component" value="Unassembled WGS sequence"/>
</dbReference>
<dbReference type="EMBL" id="MZGV01000013">
    <property type="protein sequence ID" value="OPJ62740.1"/>
    <property type="molecule type" value="Genomic_DNA"/>
</dbReference>
<reference evidence="7 8" key="1">
    <citation type="submission" date="2017-03" db="EMBL/GenBank/DDBJ databases">
        <title>Genome sequence of Clostridium oryzae DSM 28571.</title>
        <authorList>
            <person name="Poehlein A."/>
            <person name="Daniel R."/>
        </authorList>
    </citation>
    <scope>NUCLEOTIDE SEQUENCE [LARGE SCALE GENOMIC DNA]</scope>
    <source>
        <strain evidence="7 8">DSM 28571</strain>
    </source>
</reference>
<dbReference type="Pfam" id="PF12729">
    <property type="entry name" value="4HB_MCP_1"/>
    <property type="match status" value="1"/>
</dbReference>
<protein>
    <submittedName>
        <fullName evidence="7">Methyl-accepting chemotaxis protein McpB</fullName>
    </submittedName>
</protein>
<evidence type="ECO:0000256" key="2">
    <source>
        <dbReference type="ARBA" id="ARBA00029447"/>
    </source>
</evidence>
<evidence type="ECO:0000256" key="4">
    <source>
        <dbReference type="SAM" id="Phobius"/>
    </source>
</evidence>
<dbReference type="GO" id="GO:0004888">
    <property type="term" value="F:transmembrane signaling receptor activity"/>
    <property type="evidence" value="ECO:0007669"/>
    <property type="project" value="InterPro"/>
</dbReference>
<dbReference type="PROSITE" id="PS50885">
    <property type="entry name" value="HAMP"/>
    <property type="match status" value="1"/>
</dbReference>
<dbReference type="InterPro" id="IPR024478">
    <property type="entry name" value="HlyB_4HB_MCP"/>
</dbReference>
<dbReference type="SMART" id="SM00283">
    <property type="entry name" value="MA"/>
    <property type="match status" value="1"/>
</dbReference>
<comment type="similarity">
    <text evidence="2">Belongs to the methyl-accepting chemotaxis (MCP) protein family.</text>
</comment>
<proteinExistence type="inferred from homology"/>
<dbReference type="InterPro" id="IPR003660">
    <property type="entry name" value="HAMP_dom"/>
</dbReference>
<feature type="transmembrane region" description="Helical" evidence="4">
    <location>
        <begin position="196"/>
        <end position="222"/>
    </location>
</feature>
<dbReference type="GO" id="GO:0007165">
    <property type="term" value="P:signal transduction"/>
    <property type="evidence" value="ECO:0007669"/>
    <property type="project" value="UniProtKB-KW"/>
</dbReference>
<dbReference type="InterPro" id="IPR004090">
    <property type="entry name" value="Chemotax_Me-accpt_rcpt"/>
</dbReference>
<dbReference type="OrthoDB" id="107771at2"/>